<evidence type="ECO:0000256" key="1">
    <source>
        <dbReference type="SAM" id="Phobius"/>
    </source>
</evidence>
<accession>A0A7R6VZE7</accession>
<dbReference type="AlphaFoldDB" id="A0A7R6VZE7"/>
<proteinExistence type="predicted"/>
<keyword evidence="3" id="KW-1185">Reference proteome</keyword>
<keyword evidence="1" id="KW-1133">Transmembrane helix</keyword>
<reference evidence="2 3" key="1">
    <citation type="journal article" date="2020" name="Genome Biol. Evol.">
        <title>Comparative Genomics Underlines Multiple Roles of Profftella, an Obligate Symbiont of Psyllids: Providing Toxins, Vitamins, and Carotenoids.</title>
        <authorList>
            <person name="Nakabachi A."/>
            <person name="Piel J."/>
            <person name="Malenovsky I."/>
            <person name="Hirose Y."/>
        </authorList>
    </citation>
    <scope>NUCLEOTIDE SEQUENCE [LARGE SCALE GENOMIC DNA]</scope>
    <source>
        <strain evidence="2 3">Dco</strain>
    </source>
</reference>
<keyword evidence="1" id="KW-0472">Membrane</keyword>
<dbReference type="KEGG" id="crr:CRDco_1795"/>
<evidence type="ECO:0008006" key="4">
    <source>
        <dbReference type="Google" id="ProtNLM"/>
    </source>
</evidence>
<protein>
    <recommendedName>
        <fullName evidence="4">Cytochrome O ubiquinol oxidase subunit IV</fullName>
    </recommendedName>
</protein>
<sequence>MSCFNHLHKKIILLEEKEIFYYLLFLTIHFFNCRREFKYINLFLQITTQIFYLLKIKSFKNKTQLVILLFIFFTILILYFGINWIMLNFNK</sequence>
<name>A0A7R6VZE7_CARRU</name>
<dbReference type="EMBL" id="AP023214">
    <property type="protein sequence ID" value="BCG49406.1"/>
    <property type="molecule type" value="Genomic_DNA"/>
</dbReference>
<evidence type="ECO:0000313" key="3">
    <source>
        <dbReference type="Proteomes" id="UP000595596"/>
    </source>
</evidence>
<dbReference type="RefSeq" id="WP_201329495.1">
    <property type="nucleotide sequence ID" value="NZ_AP023214.1"/>
</dbReference>
<evidence type="ECO:0000313" key="2">
    <source>
        <dbReference type="EMBL" id="BCG49406.1"/>
    </source>
</evidence>
<dbReference type="Proteomes" id="UP000595596">
    <property type="component" value="Chromosome"/>
</dbReference>
<organism evidence="2 3">
    <name type="scientific">Candidatus Carsonella ruddii</name>
    <name type="common">Diaphorina cf. continua</name>
    <dbReference type="NCBI Taxonomy" id="2661587"/>
    <lineage>
        <taxon>Bacteria</taxon>
        <taxon>Pseudomonadati</taxon>
        <taxon>Pseudomonadota</taxon>
        <taxon>Gammaproteobacteria</taxon>
        <taxon>Oceanospirillales</taxon>
        <taxon>Halomonadaceae</taxon>
        <taxon>Zymobacter group</taxon>
        <taxon>Candidatus Carsonella</taxon>
    </lineage>
</organism>
<gene>
    <name evidence="2" type="ORF">CRDco_1795</name>
</gene>
<feature type="transmembrane region" description="Helical" evidence="1">
    <location>
        <begin position="66"/>
        <end position="87"/>
    </location>
</feature>
<keyword evidence="1" id="KW-0812">Transmembrane</keyword>